<comment type="caution">
    <text evidence="2">The sequence shown here is derived from an EMBL/GenBank/DDBJ whole genome shotgun (WGS) entry which is preliminary data.</text>
</comment>
<name>A0ABR4QIC3_9CEST</name>
<feature type="region of interest" description="Disordered" evidence="1">
    <location>
        <begin position="112"/>
        <end position="150"/>
    </location>
</feature>
<feature type="compositionally biased region" description="Polar residues" evidence="1">
    <location>
        <begin position="460"/>
        <end position="478"/>
    </location>
</feature>
<keyword evidence="3" id="KW-1185">Reference proteome</keyword>
<feature type="region of interest" description="Disordered" evidence="1">
    <location>
        <begin position="186"/>
        <end position="214"/>
    </location>
</feature>
<organism evidence="2 3">
    <name type="scientific">Taenia crassiceps</name>
    <dbReference type="NCBI Taxonomy" id="6207"/>
    <lineage>
        <taxon>Eukaryota</taxon>
        <taxon>Metazoa</taxon>
        <taxon>Spiralia</taxon>
        <taxon>Lophotrochozoa</taxon>
        <taxon>Platyhelminthes</taxon>
        <taxon>Cestoda</taxon>
        <taxon>Eucestoda</taxon>
        <taxon>Cyclophyllidea</taxon>
        <taxon>Taeniidae</taxon>
        <taxon>Taenia</taxon>
    </lineage>
</organism>
<evidence type="ECO:0000313" key="3">
    <source>
        <dbReference type="Proteomes" id="UP001651158"/>
    </source>
</evidence>
<feature type="compositionally biased region" description="Polar residues" evidence="1">
    <location>
        <begin position="405"/>
        <end position="431"/>
    </location>
</feature>
<feature type="compositionally biased region" description="Polar residues" evidence="1">
    <location>
        <begin position="186"/>
        <end position="210"/>
    </location>
</feature>
<evidence type="ECO:0000256" key="1">
    <source>
        <dbReference type="SAM" id="MobiDB-lite"/>
    </source>
</evidence>
<feature type="region of interest" description="Disordered" evidence="1">
    <location>
        <begin position="599"/>
        <end position="632"/>
    </location>
</feature>
<feature type="compositionally biased region" description="Polar residues" evidence="1">
    <location>
        <begin position="140"/>
        <end position="150"/>
    </location>
</feature>
<feature type="compositionally biased region" description="Basic and acidic residues" evidence="1">
    <location>
        <begin position="599"/>
        <end position="612"/>
    </location>
</feature>
<evidence type="ECO:0000313" key="2">
    <source>
        <dbReference type="EMBL" id="KAL5109073.1"/>
    </source>
</evidence>
<accession>A0ABR4QIC3</accession>
<sequence length="1131" mass="124850">MAKHDRVASVRNRLARAMTVPNQDFVPPTFGIAFTKKGPLVKQANITSESSPSKKAISPTPTQSGPQAYGSAQSVGPETAFAAPRYSADVLSSPAPQRAQTVMKQARPGSVFIPRRSPIDSALTDSKTSSTTAAAATTAPTMKTGSKSTGCQRVRFASPATQTAEVSPTPVGVQLLSNQASFFHPTSSASQNGFSRQARSATPTKTVTDSQPIPAVVPVVQQPLAYSAPPSQQPTQLQQPSQTAFAVIAQDPSALQALLSGDLGGRTFIIQPLQQSYILPQFQPAAVPFPSFAVSQTPLQPQFYPQHVANPMPQQEGPVTVMHQPASVLLPAAPSQHQHQPPLPQSQFPPWQAPILTTPRVPVETTPAIAPEEPPPKESLAVKMDMPVPTMAPKEAIPPPISEPLTVTTESRSLAQTAPCQRSPPRSVQSIFKQNSPQIYQSHEAHKIPLREPQKLSTPTFLQPSQQQVRFSPPRETTPNPPQSNPLCEYVQKLKLAPPKVNRRALASGGMRSKSIPESENPRIVSMAAGDSSVVSVMDRARRWQQERRQEELGQSKSGFVDQDLIACGDELVPVEERVRAFNTGQVVEENEAAKKKLNDEFEEERNRRIREQSFSADTKPKPQLRLNNKPPTQRMVATSSLTPQVVHGDTLTKLSVKEKSNLFSRRSSGGRPVKFDRASIQRRKTQPITLDDIARVNQCVLEGRGAIPPESPMECFKEEDLEIGSCLSSPTTSVISDFSELVYAQSPTKPRKSSTALALTQLSLVDCYARISIHILPCVIKDNTHVCTASTSSRLLGQNILLMDLRAEEEGEICISVAQRLKTIEAANREAVKAGELTSLPSNSAVRRRLQYRLADRTWRHSQQSCQAIRGDSNSTPQLVKSLSCVHVDDTEEQEESEQMSISQRIAQIQENSEQWKRRSQARCENEVTPLKSVNQIRNDLAVSQQQWRQRVVPQESDTGKRILYSEEVVLRKNLFTRSSRCHTFHEFTDNGPSGMVEKLPSIEPARMPLKCVMRRTFEVESKLFTPIGLQKENESDITVVKKTVQVPKMNESFVDQFFGLKTHPSVDSVVIQNPTSLYNVQLPETTLGYVAFIQIDVLVVPFQVVNASLRSSHLSNRTRFSRRVRSYLR</sequence>
<feature type="region of interest" description="Disordered" evidence="1">
    <location>
        <begin position="390"/>
        <end position="431"/>
    </location>
</feature>
<dbReference type="EMBL" id="JAKROA010000003">
    <property type="protein sequence ID" value="KAL5109073.1"/>
    <property type="molecule type" value="Genomic_DNA"/>
</dbReference>
<feature type="region of interest" description="Disordered" evidence="1">
    <location>
        <begin position="44"/>
        <end position="75"/>
    </location>
</feature>
<evidence type="ECO:0008006" key="4">
    <source>
        <dbReference type="Google" id="ProtNLM"/>
    </source>
</evidence>
<feature type="region of interest" description="Disordered" evidence="1">
    <location>
        <begin position="460"/>
        <end position="486"/>
    </location>
</feature>
<reference evidence="2 3" key="1">
    <citation type="journal article" date="2022" name="Front. Cell. Infect. Microbiol.">
        <title>The Genomes of Two Strains of Taenia crassiceps the Animal Model for the Study of Human Cysticercosis.</title>
        <authorList>
            <person name="Bobes R.J."/>
            <person name="Estrada K."/>
            <person name="Rios-Valencia D.G."/>
            <person name="Calderon-Gallegos A."/>
            <person name="de la Torre P."/>
            <person name="Carrero J.C."/>
            <person name="Sanchez-Flores A."/>
            <person name="Laclette J.P."/>
        </authorList>
    </citation>
    <scope>NUCLEOTIDE SEQUENCE [LARGE SCALE GENOMIC DNA]</scope>
    <source>
        <strain evidence="2">WFUcys</strain>
    </source>
</reference>
<dbReference type="Proteomes" id="UP001651158">
    <property type="component" value="Unassembled WGS sequence"/>
</dbReference>
<feature type="compositionally biased region" description="Low complexity" evidence="1">
    <location>
        <begin position="121"/>
        <end position="139"/>
    </location>
</feature>
<protein>
    <recommendedName>
        <fullName evidence="4">Supervillin</fullName>
    </recommendedName>
</protein>
<proteinExistence type="predicted"/>
<gene>
    <name evidence="2" type="ORF">TcWFU_006392</name>
</gene>